<keyword evidence="5" id="KW-1185">Reference proteome</keyword>
<feature type="signal peptide" evidence="3">
    <location>
        <begin position="1"/>
        <end position="34"/>
    </location>
</feature>
<feature type="transmembrane region" description="Helical" evidence="2">
    <location>
        <begin position="168"/>
        <end position="187"/>
    </location>
</feature>
<dbReference type="Proteomes" id="UP001530377">
    <property type="component" value="Unassembled WGS sequence"/>
</dbReference>
<feature type="region of interest" description="Disordered" evidence="1">
    <location>
        <begin position="39"/>
        <end position="59"/>
    </location>
</feature>
<reference evidence="4 5" key="1">
    <citation type="submission" date="2024-10" db="EMBL/GenBank/DDBJ databases">
        <title>Updated reference genomes for cyclostephanoid diatoms.</title>
        <authorList>
            <person name="Roberts W.R."/>
            <person name="Alverson A.J."/>
        </authorList>
    </citation>
    <scope>NUCLEOTIDE SEQUENCE [LARGE SCALE GENOMIC DNA]</scope>
    <source>
        <strain evidence="4 5">AJA228-03</strain>
    </source>
</reference>
<evidence type="ECO:0000256" key="2">
    <source>
        <dbReference type="SAM" id="Phobius"/>
    </source>
</evidence>
<comment type="caution">
    <text evidence="4">The sequence shown here is derived from an EMBL/GenBank/DDBJ whole genome shotgun (WGS) entry which is preliminary data.</text>
</comment>
<feature type="chain" id="PRO_5044786619" description="Steroid 5-alpha reductase C-terminal domain-containing protein" evidence="3">
    <location>
        <begin position="35"/>
        <end position="441"/>
    </location>
</feature>
<dbReference type="Gene3D" id="1.20.120.1630">
    <property type="match status" value="1"/>
</dbReference>
<dbReference type="InterPro" id="IPR010721">
    <property type="entry name" value="UstE-like"/>
</dbReference>
<evidence type="ECO:0008006" key="6">
    <source>
        <dbReference type="Google" id="ProtNLM"/>
    </source>
</evidence>
<dbReference type="AlphaFoldDB" id="A0ABD3SGI9"/>
<feature type="transmembrane region" description="Helical" evidence="2">
    <location>
        <begin position="254"/>
        <end position="273"/>
    </location>
</feature>
<sequence length="441" mass="47366">MVGRIPRHATTTRTTSHLISLILLLLLLLPSASATTVDAVPSSPSPLYSSSSSSFVGPPPRLRADIGIRRHHRAVGNGGSDNNDVIPRVIPRGGGGVIIDDDDDSIVTSSSLTSASSPIALPMTAAVAPLLRTTLSTGTPPMAVLALYCVSAMTVLPLTWYRTGYSFSVGYGLSVSTMSLALLHAFATTTTTSASRRTSILAVPNSPPAIVAYVSLLYGLRLAAYVYVRERTVRSKREQFDSLDKTSPIRRTPLALTVSFLYALMVSPAMFALRDVTMVGGGGDMGTMGTGGWRRRWWTQVIFASLAAFGMATRRRGSAGGSAGGGKKEATMICGRKAKDDDEMREVEFVGPTDWSYSICRHPNYLGEMLHWIGLFGVGCVSFGTSITAWSCGILGLWGILGIMFGASSRLDGKQDEMYGGMPNYEEWKSRVRWSVIPFIK</sequence>
<feature type="transmembrane region" description="Helical" evidence="2">
    <location>
        <begin position="207"/>
        <end position="228"/>
    </location>
</feature>
<feature type="transmembrane region" description="Helical" evidence="2">
    <location>
        <begin position="142"/>
        <end position="161"/>
    </location>
</feature>
<name>A0ABD3SGI9_9STRA</name>
<dbReference type="Pfam" id="PF06966">
    <property type="entry name" value="DUF1295"/>
    <property type="match status" value="1"/>
</dbReference>
<evidence type="ECO:0000313" key="4">
    <source>
        <dbReference type="EMBL" id="KAL3823541.1"/>
    </source>
</evidence>
<feature type="compositionally biased region" description="Low complexity" evidence="1">
    <location>
        <begin position="39"/>
        <end position="56"/>
    </location>
</feature>
<evidence type="ECO:0000313" key="5">
    <source>
        <dbReference type="Proteomes" id="UP001530377"/>
    </source>
</evidence>
<keyword evidence="2" id="KW-0812">Transmembrane</keyword>
<keyword evidence="2" id="KW-1133">Transmembrane helix</keyword>
<organism evidence="4 5">
    <name type="scientific">Cyclostephanos tholiformis</name>
    <dbReference type="NCBI Taxonomy" id="382380"/>
    <lineage>
        <taxon>Eukaryota</taxon>
        <taxon>Sar</taxon>
        <taxon>Stramenopiles</taxon>
        <taxon>Ochrophyta</taxon>
        <taxon>Bacillariophyta</taxon>
        <taxon>Coscinodiscophyceae</taxon>
        <taxon>Thalassiosirophycidae</taxon>
        <taxon>Stephanodiscales</taxon>
        <taxon>Stephanodiscaceae</taxon>
        <taxon>Cyclostephanos</taxon>
    </lineage>
</organism>
<feature type="transmembrane region" description="Helical" evidence="2">
    <location>
        <begin position="372"/>
        <end position="405"/>
    </location>
</feature>
<gene>
    <name evidence="4" type="ORF">ACHAXA_002882</name>
</gene>
<accession>A0ABD3SGI9</accession>
<dbReference type="EMBL" id="JALLPB020000034">
    <property type="protein sequence ID" value="KAL3823541.1"/>
    <property type="molecule type" value="Genomic_DNA"/>
</dbReference>
<protein>
    <recommendedName>
        <fullName evidence="6">Steroid 5-alpha reductase C-terminal domain-containing protein</fullName>
    </recommendedName>
</protein>
<keyword evidence="2" id="KW-0472">Membrane</keyword>
<keyword evidence="3" id="KW-0732">Signal</keyword>
<proteinExistence type="predicted"/>
<evidence type="ECO:0000256" key="1">
    <source>
        <dbReference type="SAM" id="MobiDB-lite"/>
    </source>
</evidence>
<evidence type="ECO:0000256" key="3">
    <source>
        <dbReference type="SAM" id="SignalP"/>
    </source>
</evidence>